<dbReference type="EMBL" id="CALSDN010000004">
    <property type="protein sequence ID" value="CAH6720517.1"/>
    <property type="molecule type" value="Genomic_DNA"/>
</dbReference>
<reference evidence="1" key="1">
    <citation type="submission" date="2022-06" db="EMBL/GenBank/DDBJ databases">
        <authorList>
            <person name="Legras J.-L."/>
            <person name="Devillers H."/>
            <person name="Grondin C."/>
        </authorList>
    </citation>
    <scope>NUCLEOTIDE SEQUENCE</scope>
    <source>
        <strain evidence="1">CLIB 1444</strain>
    </source>
</reference>
<gene>
    <name evidence="1" type="ORF">CLIB1444_04S01838</name>
</gene>
<evidence type="ECO:0000313" key="2">
    <source>
        <dbReference type="Proteomes" id="UP001152531"/>
    </source>
</evidence>
<comment type="caution">
    <text evidence="1">The sequence shown here is derived from an EMBL/GenBank/DDBJ whole genome shotgun (WGS) entry which is preliminary data.</text>
</comment>
<name>A0ACA9Y704_9ASCO</name>
<protein>
    <submittedName>
        <fullName evidence="1">Uncharacterized membrane protein</fullName>
    </submittedName>
</protein>
<evidence type="ECO:0000313" key="1">
    <source>
        <dbReference type="EMBL" id="CAH6720517.1"/>
    </source>
</evidence>
<keyword evidence="2" id="KW-1185">Reference proteome</keyword>
<accession>A0ACA9Y704</accession>
<dbReference type="Proteomes" id="UP001152531">
    <property type="component" value="Unassembled WGS sequence"/>
</dbReference>
<proteinExistence type="predicted"/>
<organism evidence="1 2">
    <name type="scientific">[Candida] jaroonii</name>
    <dbReference type="NCBI Taxonomy" id="467808"/>
    <lineage>
        <taxon>Eukaryota</taxon>
        <taxon>Fungi</taxon>
        <taxon>Dikarya</taxon>
        <taxon>Ascomycota</taxon>
        <taxon>Saccharomycotina</taxon>
        <taxon>Pichiomycetes</taxon>
        <taxon>Debaryomycetaceae</taxon>
        <taxon>Yamadazyma</taxon>
    </lineage>
</organism>
<sequence length="489" mass="55511">MRFSEPLSFSSLFAYLYFMIRDFKIAETEDQIPKFSGYLASSYAFCQFLFSVRWGKLSDKVGRKPILMCGLVGTATSMLCFGFSKNFYFALFARCLQGTLNANASIYRTVLGECCKKKYQAIAFSLMPLLFNLGSVIGPLIGSSPYLTRPKAENPYKDATKVDISGLKDFHNWFLDTYPYALSNIVIACFLCFSLIIGFLFLEETHEAYKDKRDIGLEIGDWILRKLGFEIKPRPWARHRGAIDESTSLLESTGSELSNNSESSLIEEEKPIIFNRQVILAISSNVILSSHSIVFSEFVPVFLGSEFKPDIKFPFKIFGGFGFSASAIGTLFSSTGIMGMLIILIIFPWLDKKLGTLRGYRFSLSILPWIYFFLPWSIFTLHKYNPNFPTWLTPAVLYSITSLRTLANATGLPQIMLISHRSAHKNHRAYVNSFNMSMLALSRFLGPTIFGYIMSYSDNMQIEWLGWWILGLLSIFGFLQSFMLEDGED</sequence>